<dbReference type="RefSeq" id="XP_030997844.1">
    <property type="nucleotide sequence ID" value="XM_031138505.1"/>
</dbReference>
<feature type="domain" description="BTB" evidence="1">
    <location>
        <begin position="43"/>
        <end position="113"/>
    </location>
</feature>
<dbReference type="GeneID" id="41971575"/>
<dbReference type="Proteomes" id="UP000319257">
    <property type="component" value="Unassembled WGS sequence"/>
</dbReference>
<evidence type="ECO:0000259" key="1">
    <source>
        <dbReference type="PROSITE" id="PS50097"/>
    </source>
</evidence>
<dbReference type="OrthoDB" id="6359816at2759"/>
<sequence>MASVPAHLKPITYEDYLEWRREENAQHTLNPYMLDLLTSGEFSDVTVICGDKEWELHRLILSCRSLYFRDILTQLVDIEVTSRTEVVLDHEVDPEYFNCLVRYIYGGLEALVTEEAFEDENRLPYSAYRLYCMASHFRVPNLADNMYEVLEEYFTTKGHELITKKSFTESGEPERNQKRLFDDDFLEGFFKGVAHVFGPEDSCIFLQDAYLKLFTESSWMPELNYGFQWRMALYDAFSSYLHIKKSCIFWIPEQIQEACKLDCHTLDQRSEALREKFRGMREPGVVYDPQCEDNLLDICPDCKSAMKPYMKFGQLPL</sequence>
<dbReference type="SUPFAM" id="SSF54695">
    <property type="entry name" value="POZ domain"/>
    <property type="match status" value="1"/>
</dbReference>
<name>A0A507B8X4_9PEZI</name>
<dbReference type="SMART" id="SM00225">
    <property type="entry name" value="BTB"/>
    <property type="match status" value="1"/>
</dbReference>
<dbReference type="EMBL" id="SKBQ01000019">
    <property type="protein sequence ID" value="TPX16133.1"/>
    <property type="molecule type" value="Genomic_DNA"/>
</dbReference>
<proteinExistence type="predicted"/>
<keyword evidence="3" id="KW-1185">Reference proteome</keyword>
<dbReference type="PROSITE" id="PS50097">
    <property type="entry name" value="BTB"/>
    <property type="match status" value="1"/>
</dbReference>
<reference evidence="2 3" key="1">
    <citation type="submission" date="2019-06" db="EMBL/GenBank/DDBJ databases">
        <title>Draft genome sequence of the filamentous fungus Phialemoniopsis curvata isolated from diesel fuel.</title>
        <authorList>
            <person name="Varaljay V.A."/>
            <person name="Lyon W.J."/>
            <person name="Crouch A.L."/>
            <person name="Drake C.E."/>
            <person name="Hollomon J.M."/>
            <person name="Nadeau L.J."/>
            <person name="Nunn H.S."/>
            <person name="Stevenson B.S."/>
            <person name="Bojanowski C.L."/>
            <person name="Crookes-Goodson W.J."/>
        </authorList>
    </citation>
    <scope>NUCLEOTIDE SEQUENCE [LARGE SCALE GENOMIC DNA]</scope>
    <source>
        <strain evidence="2 3">D216</strain>
    </source>
</reference>
<evidence type="ECO:0000313" key="2">
    <source>
        <dbReference type="EMBL" id="TPX16133.1"/>
    </source>
</evidence>
<comment type="caution">
    <text evidence="2">The sequence shown here is derived from an EMBL/GenBank/DDBJ whole genome shotgun (WGS) entry which is preliminary data.</text>
</comment>
<dbReference type="InterPro" id="IPR000210">
    <property type="entry name" value="BTB/POZ_dom"/>
</dbReference>
<evidence type="ECO:0000313" key="3">
    <source>
        <dbReference type="Proteomes" id="UP000319257"/>
    </source>
</evidence>
<accession>A0A507B8X4</accession>
<dbReference type="Pfam" id="PF00651">
    <property type="entry name" value="BTB"/>
    <property type="match status" value="1"/>
</dbReference>
<gene>
    <name evidence="2" type="ORF">E0L32_004128</name>
</gene>
<dbReference type="CDD" id="cd18186">
    <property type="entry name" value="BTB_POZ_ZBTB_KLHL-like"/>
    <property type="match status" value="1"/>
</dbReference>
<dbReference type="STRING" id="1093900.A0A507B8X4"/>
<dbReference type="AlphaFoldDB" id="A0A507B8X4"/>
<protein>
    <recommendedName>
        <fullName evidence="1">BTB domain-containing protein</fullName>
    </recommendedName>
</protein>
<dbReference type="InParanoid" id="A0A507B8X4"/>
<organism evidence="2 3">
    <name type="scientific">Thyridium curvatum</name>
    <dbReference type="NCBI Taxonomy" id="1093900"/>
    <lineage>
        <taxon>Eukaryota</taxon>
        <taxon>Fungi</taxon>
        <taxon>Dikarya</taxon>
        <taxon>Ascomycota</taxon>
        <taxon>Pezizomycotina</taxon>
        <taxon>Sordariomycetes</taxon>
        <taxon>Sordariomycetidae</taxon>
        <taxon>Thyridiales</taxon>
        <taxon>Thyridiaceae</taxon>
        <taxon>Thyridium</taxon>
    </lineage>
</organism>
<dbReference type="Gene3D" id="3.30.710.10">
    <property type="entry name" value="Potassium Channel Kv1.1, Chain A"/>
    <property type="match status" value="1"/>
</dbReference>
<dbReference type="PANTHER" id="PTHR24413">
    <property type="entry name" value="SPECKLE-TYPE POZ PROTEIN"/>
    <property type="match status" value="1"/>
</dbReference>
<dbReference type="InterPro" id="IPR011333">
    <property type="entry name" value="SKP1/BTB/POZ_sf"/>
</dbReference>